<dbReference type="Gene3D" id="3.55.50.30">
    <property type="match status" value="1"/>
</dbReference>
<dbReference type="InterPro" id="IPR006860">
    <property type="entry name" value="FecR"/>
</dbReference>
<feature type="domain" description="Protein FecR C-terminal" evidence="2">
    <location>
        <begin position="244"/>
        <end position="310"/>
    </location>
</feature>
<dbReference type="PIRSF" id="PIRSF018266">
    <property type="entry name" value="FecR"/>
    <property type="match status" value="1"/>
</dbReference>
<dbReference type="Pfam" id="PF04773">
    <property type="entry name" value="FecR"/>
    <property type="match status" value="1"/>
</dbReference>
<dbReference type="RefSeq" id="WP_119408112.1">
    <property type="nucleotide sequence ID" value="NZ_CP032869.1"/>
</dbReference>
<dbReference type="AlphaFoldDB" id="A0A494VSQ8"/>
<dbReference type="EMBL" id="CP032869">
    <property type="protein sequence ID" value="AYL94393.1"/>
    <property type="molecule type" value="Genomic_DNA"/>
</dbReference>
<gene>
    <name evidence="3" type="ORF">HYN43_003350</name>
</gene>
<name>A0A494VSQ8_9SPHI</name>
<dbReference type="GO" id="GO:0016989">
    <property type="term" value="F:sigma factor antagonist activity"/>
    <property type="evidence" value="ECO:0007669"/>
    <property type="project" value="TreeGrafter"/>
</dbReference>
<evidence type="ECO:0000313" key="4">
    <source>
        <dbReference type="Proteomes" id="UP000270046"/>
    </source>
</evidence>
<dbReference type="InterPro" id="IPR012373">
    <property type="entry name" value="Ferrdict_sens_TM"/>
</dbReference>
<dbReference type="KEGG" id="muh:HYN43_003350"/>
<dbReference type="Proteomes" id="UP000270046">
    <property type="component" value="Chromosome"/>
</dbReference>
<protein>
    <submittedName>
        <fullName evidence="3">DUF4974 domain-containing protein</fullName>
    </submittedName>
</protein>
<organism evidence="3 4">
    <name type="scientific">Mucilaginibacter celer</name>
    <dbReference type="NCBI Taxonomy" id="2305508"/>
    <lineage>
        <taxon>Bacteria</taxon>
        <taxon>Pseudomonadati</taxon>
        <taxon>Bacteroidota</taxon>
        <taxon>Sphingobacteriia</taxon>
        <taxon>Sphingobacteriales</taxon>
        <taxon>Sphingobacteriaceae</taxon>
        <taxon>Mucilaginibacter</taxon>
    </lineage>
</organism>
<dbReference type="InterPro" id="IPR032508">
    <property type="entry name" value="FecR_C"/>
</dbReference>
<dbReference type="Gene3D" id="2.60.120.1440">
    <property type="match status" value="1"/>
</dbReference>
<evidence type="ECO:0000313" key="3">
    <source>
        <dbReference type="EMBL" id="AYL94393.1"/>
    </source>
</evidence>
<evidence type="ECO:0000259" key="2">
    <source>
        <dbReference type="Pfam" id="PF16344"/>
    </source>
</evidence>
<dbReference type="Pfam" id="PF16344">
    <property type="entry name" value="FecR_C"/>
    <property type="match status" value="1"/>
</dbReference>
<dbReference type="PANTHER" id="PTHR30273">
    <property type="entry name" value="PERIPLASMIC SIGNAL SENSOR AND SIGMA FACTOR ACTIVATOR FECR-RELATED"/>
    <property type="match status" value="1"/>
</dbReference>
<reference evidence="3 4" key="1">
    <citation type="submission" date="2018-10" db="EMBL/GenBank/DDBJ databases">
        <title>Genome sequencing of Mucilaginibacter sp. HYN0043.</title>
        <authorList>
            <person name="Kim M."/>
            <person name="Yi H."/>
        </authorList>
    </citation>
    <scope>NUCLEOTIDE SEQUENCE [LARGE SCALE GENOMIC DNA]</scope>
    <source>
        <strain evidence="3 4">HYN0043</strain>
    </source>
</reference>
<feature type="domain" description="FecR protein" evidence="1">
    <location>
        <begin position="102"/>
        <end position="197"/>
    </location>
</feature>
<dbReference type="OrthoDB" id="1452822at2"/>
<proteinExistence type="predicted"/>
<keyword evidence="4" id="KW-1185">Reference proteome</keyword>
<evidence type="ECO:0000259" key="1">
    <source>
        <dbReference type="Pfam" id="PF04773"/>
    </source>
</evidence>
<accession>A0A494VSQ8</accession>
<dbReference type="PANTHER" id="PTHR30273:SF2">
    <property type="entry name" value="PROTEIN FECR"/>
    <property type="match status" value="1"/>
</dbReference>
<sequence>MDKYKFRELLKRYQEGTANETERALVEAWYESYPQQNRFNLSDNIKNNLLSRIGSVIQPPVIEPKKLWLPYLRVAASVLLVSAIGLISYLRLSKKQEFVYTTLQTHAGQIKRLVLADSSVLWVNASTIVRYPQRFDKKRREIYLDNGEAFFEVVHHAKQPFVVHAQKVNVQVLGTSFNISAYKNLPAIKVVVATGKVGVTQGSKTLALLTPGQELSFDRKAGTSDTHVVDINDIQSWKSGYVDLKQATFAELATVVKNQLGIQLEAGNDKVSGYRFTIRIKQNLPVDQTLLMINQIHSTHYRKEDNQIIIY</sequence>